<evidence type="ECO:0000259" key="1">
    <source>
        <dbReference type="PROSITE" id="PS50994"/>
    </source>
</evidence>
<name>A0ABT5ZCE7_9ACTN</name>
<dbReference type="EMBL" id="JARHTQ010000059">
    <property type="protein sequence ID" value="MDF2261459.1"/>
    <property type="molecule type" value="Genomic_DNA"/>
</dbReference>
<sequence>MRIIGSFSGVLRDAVRARLRESGIVKAVQDRPRGAPRASRGVMDLEDAGFRARYLIRDRDGKFPQLFDAVLQDAGIEVVLSGARMPRMNAIMERWAQTCRRELLDRTLIWDQRHLLRALREFETFYNTHRPHQGLAYTRPLHPLPKPIEDPERIARLDIRRRVRLGGTLHEYTHAA</sequence>
<organism evidence="2 3">
    <name type="scientific">Streptantibioticus ferralitis</name>
    <dbReference type="NCBI Taxonomy" id="236510"/>
    <lineage>
        <taxon>Bacteria</taxon>
        <taxon>Bacillati</taxon>
        <taxon>Actinomycetota</taxon>
        <taxon>Actinomycetes</taxon>
        <taxon>Kitasatosporales</taxon>
        <taxon>Streptomycetaceae</taxon>
        <taxon>Streptantibioticus</taxon>
    </lineage>
</organism>
<protein>
    <submittedName>
        <fullName evidence="2">Integrase core domain-containing protein</fullName>
    </submittedName>
</protein>
<dbReference type="PROSITE" id="PS50994">
    <property type="entry name" value="INTEGRASE"/>
    <property type="match status" value="1"/>
</dbReference>
<accession>A0ABT5ZCE7</accession>
<proteinExistence type="predicted"/>
<dbReference type="Gene3D" id="3.30.420.10">
    <property type="entry name" value="Ribonuclease H-like superfamily/Ribonuclease H"/>
    <property type="match status" value="1"/>
</dbReference>
<evidence type="ECO:0000313" key="3">
    <source>
        <dbReference type="Proteomes" id="UP001220022"/>
    </source>
</evidence>
<dbReference type="InterPro" id="IPR012337">
    <property type="entry name" value="RNaseH-like_sf"/>
</dbReference>
<keyword evidence="3" id="KW-1185">Reference proteome</keyword>
<dbReference type="Proteomes" id="UP001220022">
    <property type="component" value="Unassembled WGS sequence"/>
</dbReference>
<dbReference type="Pfam" id="PF13683">
    <property type="entry name" value="rve_3"/>
    <property type="match status" value="1"/>
</dbReference>
<dbReference type="RefSeq" id="WP_275823105.1">
    <property type="nucleotide sequence ID" value="NZ_BAAANM010000018.1"/>
</dbReference>
<feature type="domain" description="Integrase catalytic" evidence="1">
    <location>
        <begin position="1"/>
        <end position="148"/>
    </location>
</feature>
<dbReference type="SUPFAM" id="SSF53098">
    <property type="entry name" value="Ribonuclease H-like"/>
    <property type="match status" value="1"/>
</dbReference>
<dbReference type="InterPro" id="IPR036397">
    <property type="entry name" value="RNaseH_sf"/>
</dbReference>
<reference evidence="2 3" key="1">
    <citation type="submission" date="2023-03" db="EMBL/GenBank/DDBJ databases">
        <title>Draft genome sequence of type strain Streptomyces ferralitis JCM 14344.</title>
        <authorList>
            <person name="Klaysubun C."/>
            <person name="Duangmal K."/>
        </authorList>
    </citation>
    <scope>NUCLEOTIDE SEQUENCE [LARGE SCALE GENOMIC DNA]</scope>
    <source>
        <strain evidence="2 3">JCM 14344</strain>
    </source>
</reference>
<dbReference type="InterPro" id="IPR001584">
    <property type="entry name" value="Integrase_cat-core"/>
</dbReference>
<gene>
    <name evidence="2" type="ORF">P2L57_38825</name>
</gene>
<comment type="caution">
    <text evidence="2">The sequence shown here is derived from an EMBL/GenBank/DDBJ whole genome shotgun (WGS) entry which is preliminary data.</text>
</comment>
<evidence type="ECO:0000313" key="2">
    <source>
        <dbReference type="EMBL" id="MDF2261459.1"/>
    </source>
</evidence>